<feature type="coiled-coil region" evidence="12">
    <location>
        <begin position="720"/>
        <end position="1027"/>
    </location>
</feature>
<keyword evidence="4 11" id="KW-0547">Nucleotide-binding</keyword>
<name>A0A673IPL1_9TELE</name>
<dbReference type="Pfam" id="PF25764">
    <property type="entry name" value="KIF21A_4th"/>
    <property type="match status" value="1"/>
</dbReference>
<proteinExistence type="inferred from homology"/>
<comment type="subcellular location">
    <subcellularLocation>
        <location evidence="1">Cell projection</location>
        <location evidence="1">Cilium</location>
    </subcellularLocation>
    <subcellularLocation>
        <location evidence="2">Cytoplasm</location>
        <location evidence="2">Cytoskeleton</location>
    </subcellularLocation>
</comment>
<dbReference type="SMART" id="SM00129">
    <property type="entry name" value="KISc"/>
    <property type="match status" value="1"/>
</dbReference>
<feature type="binding site" evidence="11">
    <location>
        <begin position="94"/>
        <end position="101"/>
    </location>
    <ligand>
        <name>ATP</name>
        <dbReference type="ChEBI" id="CHEBI:30616"/>
    </ligand>
</feature>
<organism evidence="15 16">
    <name type="scientific">Sinocyclocheilus rhinocerous</name>
    <dbReference type="NCBI Taxonomy" id="307959"/>
    <lineage>
        <taxon>Eukaryota</taxon>
        <taxon>Metazoa</taxon>
        <taxon>Chordata</taxon>
        <taxon>Craniata</taxon>
        <taxon>Vertebrata</taxon>
        <taxon>Euteleostomi</taxon>
        <taxon>Actinopterygii</taxon>
        <taxon>Neopterygii</taxon>
        <taxon>Teleostei</taxon>
        <taxon>Ostariophysi</taxon>
        <taxon>Cypriniformes</taxon>
        <taxon>Cyprinidae</taxon>
        <taxon>Cyprininae</taxon>
        <taxon>Sinocyclocheilus</taxon>
    </lineage>
</organism>
<keyword evidence="6 12" id="KW-0175">Coiled coil</keyword>
<evidence type="ECO:0000259" key="14">
    <source>
        <dbReference type="PROSITE" id="PS50067"/>
    </source>
</evidence>
<accession>A0A673IPL1</accession>
<sequence length="1335" mass="151638">MSSKGVGQSKVEETAVQVAVRVRPLLPKEILHNHERCITADPEEKRVTLGHDRHFHCDFVFEDNSTQEDVYTECVQPLIEAFFHGFNATVFAYGQTGSGKTYTIGEANISAFRDDEQGIIPRAVAEIFKLLDENDLIDFSVRVSYMEVYKEVFRDLLEVETASKDINIREDEKGNVVLCGVKECEVEGLDEVLSLLESGKTARHTGATQMNPHSSRSHTIFTVLMGQRRGGSRAAAGTVQILSSKFHFVDLAGSERILKTGNTGERLKESIQINSGLLALGNVIGALGDPKRRGTHIPYRDSKITRILKDSLGGNAKTLMIACISPSSSDFDESLNTLNYAKRARNIQNRATVNCQGEPDRIEGLELQIKALRRALEKRQRSETRIIARSDPEKRLRPFELDVRKLQAESAHYRTCTDSAYRLLTELQGEGTLNAGQLLRVKEWLCAVEEERSGLTSASGLDSGIESSSTEDSTALKRGRVALNNQDPDHVKEDWSGDREDYISQLQGQIQRLEQENTDFLAALEDAMEQYKQQSDKLQEQQDLIAELHSLIAQPGGVGLLHLKQRPHTAPINSLLQTSDTAGRLTPPCDSDVGRSFARQVEMCASVDNGSFSDQTQWENEDGHVQTTRDKRKSINVTWTKKDAPLLQGSCAGTRATLSQAFGLGHPLGLQCTRRTSNSSIGESSVWESVRGFGGEFCSEKGLLQAQHKIRELSITIRMKEELIKELVKTGKDAQAMNRQYSHKISELEAEAEQARVELTEAQKQLQDLEVQGGRDAADRSKAQECRRKIAAAQSKVQVLKQKQRDTVQLASLSAQSERRVQELERNVQNMKQQQDLLQRRLREESQQKRRLESEMQKGKHRVKELEIKNEQQQKILRIKTEEIAAFQRQRRSGSNGSVVSLEEQQKIEEQKRWLDEEMEKVLEQRRGLEDLEGELTRREEILAKKEALLLERSGLESKKLRSSEALSKDLLTLSSRIESLERELTERNGLLRSSSAQDSQQIREEISNLRQEKELLLKQRVELDDKLRQGSLLSPEEERTLFQLDEAIEALDAAIEYKNEAITQRQRQLRASGSMLTQWEMNLMAKLAYLSASETRALLCKYFDKVVSLREEERRLQMALAELELRVEEQQNLVGWLEAALERQQLEADRRLTQQQKEHERNIQLLLQQCREQMDEGLVGRQRQYEGLIHSLSKELNFCKIANQELNIKLREMCGPNCDSRLSSGVQGRLAEDAKSTLDTERVQKSREEMRELVHAPLPPTWRRSSLPTEDQYSMEELRQRAACELPNNRIIQPGMNSTHWSGTRPRRELRRLSLNTGPLHSSSTIIEVRRNPV</sequence>
<dbReference type="Pfam" id="PF00225">
    <property type="entry name" value="Kinesin"/>
    <property type="match status" value="1"/>
</dbReference>
<dbReference type="GO" id="GO:0048731">
    <property type="term" value="P:system development"/>
    <property type="evidence" value="ECO:0007669"/>
    <property type="project" value="UniProtKB-ARBA"/>
</dbReference>
<protein>
    <submittedName>
        <fullName evidence="15">Kinesin-like protein kif7</fullName>
    </submittedName>
</protein>
<dbReference type="InterPro" id="IPR027640">
    <property type="entry name" value="Kinesin-like_fam"/>
</dbReference>
<evidence type="ECO:0000313" key="16">
    <source>
        <dbReference type="Proteomes" id="UP000472270"/>
    </source>
</evidence>
<keyword evidence="16" id="KW-1185">Reference proteome</keyword>
<evidence type="ECO:0000256" key="11">
    <source>
        <dbReference type="PROSITE-ProRule" id="PRU00283"/>
    </source>
</evidence>
<evidence type="ECO:0000256" key="10">
    <source>
        <dbReference type="ARBA" id="ARBA00023273"/>
    </source>
</evidence>
<evidence type="ECO:0000256" key="8">
    <source>
        <dbReference type="ARBA" id="ARBA00023175"/>
    </source>
</evidence>
<gene>
    <name evidence="15" type="primary">LOC107749689</name>
</gene>
<dbReference type="GO" id="GO:0005875">
    <property type="term" value="C:microtubule associated complex"/>
    <property type="evidence" value="ECO:0007669"/>
    <property type="project" value="TreeGrafter"/>
</dbReference>
<feature type="compositionally biased region" description="Polar residues" evidence="13">
    <location>
        <begin position="457"/>
        <end position="473"/>
    </location>
</feature>
<keyword evidence="8 11" id="KW-0505">Motor protein</keyword>
<keyword evidence="5 11" id="KW-0067">ATP-binding</keyword>
<keyword evidence="9" id="KW-0206">Cytoskeleton</keyword>
<comment type="similarity">
    <text evidence="11">Belongs to the TRAFAC class myosin-kinesin ATPase superfamily. Kinesin family.</text>
</comment>
<dbReference type="GO" id="GO:0007018">
    <property type="term" value="P:microtubule-based movement"/>
    <property type="evidence" value="ECO:0007669"/>
    <property type="project" value="InterPro"/>
</dbReference>
<dbReference type="Proteomes" id="UP000472270">
    <property type="component" value="Unassembled WGS sequence"/>
</dbReference>
<dbReference type="InterPro" id="IPR001752">
    <property type="entry name" value="Kinesin_motor_dom"/>
</dbReference>
<dbReference type="PANTHER" id="PTHR47969:SF8">
    <property type="entry name" value="KINESIN FAMILY MEMBER 7"/>
    <property type="match status" value="1"/>
</dbReference>
<evidence type="ECO:0000256" key="2">
    <source>
        <dbReference type="ARBA" id="ARBA00004245"/>
    </source>
</evidence>
<reference evidence="15" key="2">
    <citation type="submission" date="2025-09" db="UniProtKB">
        <authorList>
            <consortium name="Ensembl"/>
        </authorList>
    </citation>
    <scope>IDENTIFICATION</scope>
</reference>
<dbReference type="PROSITE" id="PS50067">
    <property type="entry name" value="KINESIN_MOTOR_2"/>
    <property type="match status" value="1"/>
</dbReference>
<dbReference type="InterPro" id="IPR019821">
    <property type="entry name" value="Kinesin_motor_CS"/>
</dbReference>
<dbReference type="GO" id="GO:0007052">
    <property type="term" value="P:mitotic spindle organization"/>
    <property type="evidence" value="ECO:0007669"/>
    <property type="project" value="TreeGrafter"/>
</dbReference>
<feature type="region of interest" description="Disordered" evidence="13">
    <location>
        <begin position="457"/>
        <end position="495"/>
    </location>
</feature>
<evidence type="ECO:0000256" key="12">
    <source>
        <dbReference type="SAM" id="Coils"/>
    </source>
</evidence>
<evidence type="ECO:0000256" key="6">
    <source>
        <dbReference type="ARBA" id="ARBA00023054"/>
    </source>
</evidence>
<dbReference type="FunFam" id="3.40.850.10:FF:000025">
    <property type="entry name" value="kinesin-like protein KIF27 isoform X1"/>
    <property type="match status" value="1"/>
</dbReference>
<keyword evidence="7" id="KW-0969">Cilium</keyword>
<dbReference type="Gene3D" id="3.40.850.10">
    <property type="entry name" value="Kinesin motor domain"/>
    <property type="match status" value="1"/>
</dbReference>
<keyword evidence="3" id="KW-0963">Cytoplasm</keyword>
<feature type="coiled-coil region" evidence="12">
    <location>
        <begin position="1107"/>
        <end position="1177"/>
    </location>
</feature>
<dbReference type="GO" id="GO:0003777">
    <property type="term" value="F:microtubule motor activity"/>
    <property type="evidence" value="ECO:0007669"/>
    <property type="project" value="InterPro"/>
</dbReference>
<evidence type="ECO:0000256" key="13">
    <source>
        <dbReference type="SAM" id="MobiDB-lite"/>
    </source>
</evidence>
<evidence type="ECO:0000256" key="5">
    <source>
        <dbReference type="ARBA" id="ARBA00022840"/>
    </source>
</evidence>
<dbReference type="CDD" id="cd01372">
    <property type="entry name" value="KISc_KIF4"/>
    <property type="match status" value="1"/>
</dbReference>
<dbReference type="PROSITE" id="PS00411">
    <property type="entry name" value="KINESIN_MOTOR_1"/>
    <property type="match status" value="1"/>
</dbReference>
<dbReference type="SUPFAM" id="SSF52540">
    <property type="entry name" value="P-loop containing nucleoside triphosphate hydrolases"/>
    <property type="match status" value="1"/>
</dbReference>
<evidence type="ECO:0000256" key="3">
    <source>
        <dbReference type="ARBA" id="ARBA00022490"/>
    </source>
</evidence>
<dbReference type="GO" id="GO:0005524">
    <property type="term" value="F:ATP binding"/>
    <property type="evidence" value="ECO:0007669"/>
    <property type="project" value="UniProtKB-UniRule"/>
</dbReference>
<evidence type="ECO:0000256" key="1">
    <source>
        <dbReference type="ARBA" id="ARBA00004138"/>
    </source>
</evidence>
<feature type="coiled-coil region" evidence="12">
    <location>
        <begin position="503"/>
        <end position="548"/>
    </location>
</feature>
<dbReference type="PRINTS" id="PR00380">
    <property type="entry name" value="KINESINHEAVY"/>
</dbReference>
<dbReference type="PANTHER" id="PTHR47969">
    <property type="entry name" value="CHROMOSOME-ASSOCIATED KINESIN KIF4A-RELATED"/>
    <property type="match status" value="1"/>
</dbReference>
<reference evidence="15" key="1">
    <citation type="submission" date="2025-08" db="UniProtKB">
        <authorList>
            <consortium name="Ensembl"/>
        </authorList>
    </citation>
    <scope>IDENTIFICATION</scope>
</reference>
<keyword evidence="10" id="KW-0966">Cell projection</keyword>
<dbReference type="GO" id="GO:0051231">
    <property type="term" value="P:spindle elongation"/>
    <property type="evidence" value="ECO:0007669"/>
    <property type="project" value="TreeGrafter"/>
</dbReference>
<evidence type="ECO:0000313" key="15">
    <source>
        <dbReference type="Ensembl" id="ENSSRHP00000039491.1"/>
    </source>
</evidence>
<dbReference type="InterPro" id="IPR036961">
    <property type="entry name" value="Kinesin_motor_dom_sf"/>
</dbReference>
<feature type="domain" description="Kinesin motor" evidence="14">
    <location>
        <begin position="15"/>
        <end position="347"/>
    </location>
</feature>
<dbReference type="GO" id="GO:0008017">
    <property type="term" value="F:microtubule binding"/>
    <property type="evidence" value="ECO:0007669"/>
    <property type="project" value="InterPro"/>
</dbReference>
<evidence type="ECO:0000256" key="7">
    <source>
        <dbReference type="ARBA" id="ARBA00023069"/>
    </source>
</evidence>
<dbReference type="Ensembl" id="ENSSRHT00000040611.1">
    <property type="protein sequence ID" value="ENSSRHP00000039491.1"/>
    <property type="gene ID" value="ENSSRHG00000020048.1"/>
</dbReference>
<dbReference type="GO" id="GO:0005929">
    <property type="term" value="C:cilium"/>
    <property type="evidence" value="ECO:0007669"/>
    <property type="project" value="UniProtKB-SubCell"/>
</dbReference>
<evidence type="ECO:0000256" key="4">
    <source>
        <dbReference type="ARBA" id="ARBA00022741"/>
    </source>
</evidence>
<dbReference type="InterPro" id="IPR027417">
    <property type="entry name" value="P-loop_NTPase"/>
</dbReference>
<evidence type="ECO:0000256" key="9">
    <source>
        <dbReference type="ARBA" id="ARBA00023212"/>
    </source>
</evidence>